<evidence type="ECO:0000313" key="2">
    <source>
        <dbReference type="Proteomes" id="UP000499080"/>
    </source>
</evidence>
<gene>
    <name evidence="1" type="ORF">AVEN_1191_1</name>
</gene>
<proteinExistence type="predicted"/>
<dbReference type="Proteomes" id="UP000499080">
    <property type="component" value="Unassembled WGS sequence"/>
</dbReference>
<sequence length="142" mass="16474">MPRTASEAVNHWKAIGNYKTMFTKYPPSPAMTWRNRSTKLPAMFWNFTNGMTFITYVTTRPISNGTVPFIGSLSRCPQTQLWDAEMPRIQEGNNPVDHWKAIGNYKAMFTKYPPSPAMTWRNRSTKLPAMFWNFTNGMTWHS</sequence>
<keyword evidence="2" id="KW-1185">Reference proteome</keyword>
<comment type="caution">
    <text evidence="1">The sequence shown here is derived from an EMBL/GenBank/DDBJ whole genome shotgun (WGS) entry which is preliminary data.</text>
</comment>
<accession>A0A4Y2EBY1</accession>
<dbReference type="EMBL" id="BGPR01000563">
    <property type="protein sequence ID" value="GBM26592.1"/>
    <property type="molecule type" value="Genomic_DNA"/>
</dbReference>
<name>A0A4Y2EBY1_ARAVE</name>
<dbReference type="AlphaFoldDB" id="A0A4Y2EBY1"/>
<organism evidence="1 2">
    <name type="scientific">Araneus ventricosus</name>
    <name type="common">Orbweaver spider</name>
    <name type="synonym">Epeira ventricosa</name>
    <dbReference type="NCBI Taxonomy" id="182803"/>
    <lineage>
        <taxon>Eukaryota</taxon>
        <taxon>Metazoa</taxon>
        <taxon>Ecdysozoa</taxon>
        <taxon>Arthropoda</taxon>
        <taxon>Chelicerata</taxon>
        <taxon>Arachnida</taxon>
        <taxon>Araneae</taxon>
        <taxon>Araneomorphae</taxon>
        <taxon>Entelegynae</taxon>
        <taxon>Araneoidea</taxon>
        <taxon>Araneidae</taxon>
        <taxon>Araneus</taxon>
    </lineage>
</organism>
<evidence type="ECO:0000313" key="1">
    <source>
        <dbReference type="EMBL" id="GBM26592.1"/>
    </source>
</evidence>
<reference evidence="1 2" key="1">
    <citation type="journal article" date="2019" name="Sci. Rep.">
        <title>Orb-weaving spider Araneus ventricosus genome elucidates the spidroin gene catalogue.</title>
        <authorList>
            <person name="Kono N."/>
            <person name="Nakamura H."/>
            <person name="Ohtoshi R."/>
            <person name="Moran D.A.P."/>
            <person name="Shinohara A."/>
            <person name="Yoshida Y."/>
            <person name="Fujiwara M."/>
            <person name="Mori M."/>
            <person name="Tomita M."/>
            <person name="Arakawa K."/>
        </authorList>
    </citation>
    <scope>NUCLEOTIDE SEQUENCE [LARGE SCALE GENOMIC DNA]</scope>
</reference>
<protein>
    <submittedName>
        <fullName evidence="1">Uncharacterized protein</fullName>
    </submittedName>
</protein>